<keyword evidence="3" id="KW-1185">Reference proteome</keyword>
<feature type="compositionally biased region" description="Polar residues" evidence="1">
    <location>
        <begin position="278"/>
        <end position="290"/>
    </location>
</feature>
<protein>
    <submittedName>
        <fullName evidence="2">Uncharacterized protein</fullName>
    </submittedName>
</protein>
<dbReference type="RefSeq" id="XP_001646115.1">
    <property type="nucleotide sequence ID" value="XM_001646065.1"/>
</dbReference>
<feature type="region of interest" description="Disordered" evidence="1">
    <location>
        <begin position="1"/>
        <end position="62"/>
    </location>
</feature>
<dbReference type="InParanoid" id="A7THD3"/>
<dbReference type="FunCoup" id="A7THD3">
    <property type="interactions" value="28"/>
</dbReference>
<evidence type="ECO:0000313" key="2">
    <source>
        <dbReference type="EMBL" id="EDO18257.1"/>
    </source>
</evidence>
<sequence>MIDSQDTSMIFERDVEDPLSPTTTNTNNYTSSSPLSLSRQQSNTSIYSNMNNNNANAASNNNLVNSTTHHNLENLIPPALDASCSIITDENTNLNDVDLIYSRRPSTIGLDMALGNRYFKDSHQFSNSNSSSSANLYRSQSHSIASPSSPHLYLSRTYSNTNNNNNNNPSRVASPTDPHHKLLRFYSYADMLSDEMTDSSSSGPSPSTHRQSHSLASPVAGKQFNTFNNPFIKNKSLSPNSSTPHPSAAFQFDNSNSDSTSTTDDENDMENDEDNRTLDPTNLSTLNSLLQHPRPNIPSNSSKPRLLRARSSSNANMNPNSGYTSLRSSGLTPLFRARTYSSTSGLSPSQTPVMSRSRRSPSQYFIYNEDTLAPLQTDNLGEVLRKKMSRTATDTPTIDGALN</sequence>
<dbReference type="OrthoDB" id="5364312at2759"/>
<dbReference type="AlphaFoldDB" id="A7THD3"/>
<feature type="region of interest" description="Disordered" evidence="1">
    <location>
        <begin position="194"/>
        <end position="330"/>
    </location>
</feature>
<accession>A7THD3</accession>
<dbReference type="KEGG" id="vpo:Kpol_1039p6"/>
<gene>
    <name evidence="2" type="ORF">Kpol_1039p6</name>
</gene>
<reference evidence="2 3" key="1">
    <citation type="journal article" date="2007" name="Proc. Natl. Acad. Sci. U.S.A.">
        <title>Independent sorting-out of thousands of duplicated gene pairs in two yeast species descended from a whole-genome duplication.</title>
        <authorList>
            <person name="Scannell D.R."/>
            <person name="Frank A.C."/>
            <person name="Conant G.C."/>
            <person name="Byrne K.P."/>
            <person name="Woolfit M."/>
            <person name="Wolfe K.H."/>
        </authorList>
    </citation>
    <scope>NUCLEOTIDE SEQUENCE [LARGE SCALE GENOMIC DNA]</scope>
    <source>
        <strain evidence="3">ATCC 22028 / DSM 70294 / BCRC 21397 / CBS 2163 / NBRC 10782 / NRRL Y-8283 / UCD 57-17</strain>
    </source>
</reference>
<feature type="compositionally biased region" description="Polar residues" evidence="1">
    <location>
        <begin position="223"/>
        <end position="245"/>
    </location>
</feature>
<dbReference type="Proteomes" id="UP000000267">
    <property type="component" value="Unassembled WGS sequence"/>
</dbReference>
<dbReference type="HOGENOM" id="CLU_683692_0_0_1"/>
<dbReference type="PhylomeDB" id="A7THD3"/>
<proteinExistence type="predicted"/>
<feature type="compositionally biased region" description="Low complexity" evidence="1">
    <location>
        <begin position="18"/>
        <end position="62"/>
    </location>
</feature>
<organism evidence="3">
    <name type="scientific">Vanderwaltozyma polyspora (strain ATCC 22028 / DSM 70294 / BCRC 21397 / CBS 2163 / NBRC 10782 / NRRL Y-8283 / UCD 57-17)</name>
    <name type="common">Kluyveromyces polysporus</name>
    <dbReference type="NCBI Taxonomy" id="436907"/>
    <lineage>
        <taxon>Eukaryota</taxon>
        <taxon>Fungi</taxon>
        <taxon>Dikarya</taxon>
        <taxon>Ascomycota</taxon>
        <taxon>Saccharomycotina</taxon>
        <taxon>Saccharomycetes</taxon>
        <taxon>Saccharomycetales</taxon>
        <taxon>Saccharomycetaceae</taxon>
        <taxon>Vanderwaltozyma</taxon>
    </lineage>
</organism>
<dbReference type="EMBL" id="DS480391">
    <property type="protein sequence ID" value="EDO18257.1"/>
    <property type="molecule type" value="Genomic_DNA"/>
</dbReference>
<feature type="region of interest" description="Disordered" evidence="1">
    <location>
        <begin position="124"/>
        <end position="179"/>
    </location>
</feature>
<dbReference type="GeneID" id="5546530"/>
<feature type="compositionally biased region" description="Polar residues" evidence="1">
    <location>
        <begin position="310"/>
        <end position="330"/>
    </location>
</feature>
<evidence type="ECO:0000256" key="1">
    <source>
        <dbReference type="SAM" id="MobiDB-lite"/>
    </source>
</evidence>
<name>A7THD3_VANPO</name>
<dbReference type="OMA" id="TSMIFER"/>
<feature type="compositionally biased region" description="Low complexity" evidence="1">
    <location>
        <begin position="253"/>
        <end position="262"/>
    </location>
</feature>
<evidence type="ECO:0000313" key="3">
    <source>
        <dbReference type="Proteomes" id="UP000000267"/>
    </source>
</evidence>
<dbReference type="eggNOG" id="ENOG502S4KQ">
    <property type="taxonomic scope" value="Eukaryota"/>
</dbReference>
<feature type="compositionally biased region" description="Acidic residues" evidence="1">
    <location>
        <begin position="263"/>
        <end position="273"/>
    </location>
</feature>
<feature type="compositionally biased region" description="Low complexity" evidence="1">
    <location>
        <begin position="126"/>
        <end position="151"/>
    </location>
</feature>